<dbReference type="InterPro" id="IPR000674">
    <property type="entry name" value="Ald_Oxase/Xan_DH_a/b"/>
</dbReference>
<dbReference type="InterPro" id="IPR037165">
    <property type="entry name" value="AldOxase/xan_DH_Mopterin-bd_sf"/>
</dbReference>
<evidence type="ECO:0000313" key="2">
    <source>
        <dbReference type="EMBL" id="MFC4159254.1"/>
    </source>
</evidence>
<dbReference type="PANTHER" id="PTHR47495">
    <property type="entry name" value="ALDEHYDE DEHYDROGENASE"/>
    <property type="match status" value="1"/>
</dbReference>
<accession>A0ABV8MPK0</accession>
<dbReference type="InterPro" id="IPR008274">
    <property type="entry name" value="AldOxase/xan_DH_MoCoBD1"/>
</dbReference>
<dbReference type="PANTHER" id="PTHR47495:SF2">
    <property type="entry name" value="ALDEHYDE DEHYDROGENASE"/>
    <property type="match status" value="1"/>
</dbReference>
<protein>
    <submittedName>
        <fullName evidence="2">Molybdopterin cofactor-binding domain-containing protein</fullName>
    </submittedName>
</protein>
<dbReference type="InterPro" id="IPR012368">
    <property type="entry name" value="OxRdtase_Mopterin-bd_su_IorB"/>
</dbReference>
<dbReference type="RefSeq" id="WP_378162819.1">
    <property type="nucleotide sequence ID" value="NZ_JBHSBU010000001.1"/>
</dbReference>
<dbReference type="InterPro" id="IPR006311">
    <property type="entry name" value="TAT_signal"/>
</dbReference>
<dbReference type="SMART" id="SM01008">
    <property type="entry name" value="Ald_Xan_dh_C"/>
    <property type="match status" value="1"/>
</dbReference>
<dbReference type="InterPro" id="IPR046867">
    <property type="entry name" value="AldOxase/xan_DH_MoCoBD2"/>
</dbReference>
<dbReference type="SUPFAM" id="SSF56003">
    <property type="entry name" value="Molybdenum cofactor-binding domain"/>
    <property type="match status" value="2"/>
</dbReference>
<feature type="domain" description="Aldehyde oxidase/xanthine dehydrogenase a/b hammerhead" evidence="1">
    <location>
        <begin position="206"/>
        <end position="284"/>
    </location>
</feature>
<dbReference type="Pfam" id="PF20256">
    <property type="entry name" value="MoCoBD_2"/>
    <property type="match status" value="2"/>
</dbReference>
<gene>
    <name evidence="2" type="ORF">ACFOW7_07775</name>
</gene>
<reference evidence="3" key="1">
    <citation type="journal article" date="2019" name="Int. J. Syst. Evol. Microbiol.">
        <title>The Global Catalogue of Microorganisms (GCM) 10K type strain sequencing project: providing services to taxonomists for standard genome sequencing and annotation.</title>
        <authorList>
            <consortium name="The Broad Institute Genomics Platform"/>
            <consortium name="The Broad Institute Genome Sequencing Center for Infectious Disease"/>
            <person name="Wu L."/>
            <person name="Ma J."/>
        </authorList>
    </citation>
    <scope>NUCLEOTIDE SEQUENCE [LARGE SCALE GENOMIC DNA]</scope>
    <source>
        <strain evidence="3">LMG 29894</strain>
    </source>
</reference>
<dbReference type="Pfam" id="PF02738">
    <property type="entry name" value="MoCoBD_1"/>
    <property type="match status" value="1"/>
</dbReference>
<evidence type="ECO:0000259" key="1">
    <source>
        <dbReference type="SMART" id="SM01008"/>
    </source>
</evidence>
<dbReference type="Proteomes" id="UP001595791">
    <property type="component" value="Unassembled WGS sequence"/>
</dbReference>
<dbReference type="PIRSF" id="PIRSF036389">
    <property type="entry name" value="IOR_B"/>
    <property type="match status" value="1"/>
</dbReference>
<dbReference type="Gene3D" id="3.30.365.10">
    <property type="entry name" value="Aldehyde oxidase/xanthine dehydrogenase, molybdopterin binding domain"/>
    <property type="match status" value="4"/>
</dbReference>
<keyword evidence="3" id="KW-1185">Reference proteome</keyword>
<dbReference type="InterPro" id="IPR052516">
    <property type="entry name" value="N-heterocyclic_Hydroxylase"/>
</dbReference>
<comment type="caution">
    <text evidence="2">The sequence shown here is derived from an EMBL/GenBank/DDBJ whole genome shotgun (WGS) entry which is preliminary data.</text>
</comment>
<dbReference type="PROSITE" id="PS51318">
    <property type="entry name" value="TAT"/>
    <property type="match status" value="1"/>
</dbReference>
<proteinExistence type="predicted"/>
<organism evidence="2 3">
    <name type="scientific">Chitinimonas lacunae</name>
    <dbReference type="NCBI Taxonomy" id="1963018"/>
    <lineage>
        <taxon>Bacteria</taxon>
        <taxon>Pseudomonadati</taxon>
        <taxon>Pseudomonadota</taxon>
        <taxon>Betaproteobacteria</taxon>
        <taxon>Neisseriales</taxon>
        <taxon>Chitinibacteraceae</taxon>
        <taxon>Chitinimonas</taxon>
    </lineage>
</organism>
<dbReference type="Gene3D" id="3.90.1170.50">
    <property type="entry name" value="Aldehyde oxidase/xanthine dehydrogenase, a/b hammerhead"/>
    <property type="match status" value="1"/>
</dbReference>
<dbReference type="EMBL" id="JBHSBU010000001">
    <property type="protein sequence ID" value="MFC4159254.1"/>
    <property type="molecule type" value="Genomic_DNA"/>
</dbReference>
<sequence length="722" mass="77976">MNPELSRRDLLKIASTGAAMLTLGLFLPGRRADAASLAPLEPNAFVRIDSNGRVTVIAKHLEMGQGSHTGLATLVAEELDADWSQVQVEGAAADAARYQNLFWGGSQGTGGSSSLANSWKQLREAGASARLMLVNAAAERWGVPAAEIRVERGVLSHRAGHRAGFGELVEAAARQPVPTQVKLKSPGEFRLIGRHVPRLDSRDKTTGRARFTQDVQLLDMLTAVVAHPPRFGARLRGIDSQAAAKLPGVVEVVRFDHGVAVLGRDFWSAKTGRDALKLDWDESAAMSEGSAELLASYRGLASQPGAVARRLGDADAILNRGGRVLEADFVFPFLAHAAMEPLNCVVHLRPDGCEIWNGEQMQTGDQAAVAKLLGLKPQQVKLNMLYAGGSFGRRANPAADYVLEAVSIARAARHRGPIKMVWTREDDLRAGWYRPLYLHRVSVTLDEHGRPLAWRQRIVGQSIMTGTPFEAFGVKNGIDSTSVEGAANLAYQVPHLQVELHSTQNQVPVQWWRSVGHTHTAYSTEVMIDQAARAARQDPVAYRLALLDQHPRHAAVLKLAAERAGWQRPFQQKGPRGLRRGRGVAVHESFGTVVAQVAEVALARDGSLKVERVVCAVDCGIAVNPDVIRAQLEGGIGYGLAAILHGAVTLEGGRVQQSNFHDYPVLRINEMPRIEVHILPSDRPPSGVGEPGVPPIGPAVANALAHIEGRWPTVLPLKTRSA</sequence>
<evidence type="ECO:0000313" key="3">
    <source>
        <dbReference type="Proteomes" id="UP001595791"/>
    </source>
</evidence>
<name>A0ABV8MPK0_9NEIS</name>